<dbReference type="EMBL" id="DS989855">
    <property type="protein sequence ID" value="EDX74043.1"/>
    <property type="molecule type" value="Genomic_DNA"/>
</dbReference>
<gene>
    <name evidence="11" type="ORF">MC7420_5923</name>
</gene>
<evidence type="ECO:0000256" key="2">
    <source>
        <dbReference type="ARBA" id="ARBA00007362"/>
    </source>
</evidence>
<dbReference type="eggNOG" id="COG0697">
    <property type="taxonomic scope" value="Bacteria"/>
</dbReference>
<feature type="transmembrane region" description="Helical" evidence="9">
    <location>
        <begin position="457"/>
        <end position="477"/>
    </location>
</feature>
<dbReference type="GO" id="GO:0005886">
    <property type="term" value="C:plasma membrane"/>
    <property type="evidence" value="ECO:0007669"/>
    <property type="project" value="UniProtKB-SubCell"/>
</dbReference>
<evidence type="ECO:0000313" key="11">
    <source>
        <dbReference type="EMBL" id="EDX74043.1"/>
    </source>
</evidence>
<keyword evidence="7" id="KW-0175">Coiled coil</keyword>
<evidence type="ECO:0000313" key="12">
    <source>
        <dbReference type="Proteomes" id="UP000003835"/>
    </source>
</evidence>
<feature type="coiled-coil region" evidence="7">
    <location>
        <begin position="44"/>
        <end position="111"/>
    </location>
</feature>
<evidence type="ECO:0000256" key="7">
    <source>
        <dbReference type="SAM" id="Coils"/>
    </source>
</evidence>
<feature type="transmembrane region" description="Helical" evidence="9">
    <location>
        <begin position="371"/>
        <end position="391"/>
    </location>
</feature>
<dbReference type="Pfam" id="PF00892">
    <property type="entry name" value="EamA"/>
    <property type="match status" value="1"/>
</dbReference>
<organism evidence="11 12">
    <name type="scientific">Coleofasciculus chthonoplastes PCC 7420</name>
    <dbReference type="NCBI Taxonomy" id="118168"/>
    <lineage>
        <taxon>Bacteria</taxon>
        <taxon>Bacillati</taxon>
        <taxon>Cyanobacteriota</taxon>
        <taxon>Cyanophyceae</taxon>
        <taxon>Coleofasciculales</taxon>
        <taxon>Coleofasciculaceae</taxon>
        <taxon>Coleofasciculus</taxon>
    </lineage>
</organism>
<feature type="domain" description="EamA" evidence="10">
    <location>
        <begin position="426"/>
        <end position="564"/>
    </location>
</feature>
<feature type="transmembrane region" description="Helical" evidence="9">
    <location>
        <begin position="548"/>
        <end position="567"/>
    </location>
</feature>
<evidence type="ECO:0000256" key="4">
    <source>
        <dbReference type="ARBA" id="ARBA00022692"/>
    </source>
</evidence>
<feature type="transmembrane region" description="Helical" evidence="9">
    <location>
        <begin position="345"/>
        <end position="365"/>
    </location>
</feature>
<dbReference type="InterPro" id="IPR051258">
    <property type="entry name" value="Diverse_Substrate_Transporter"/>
</dbReference>
<dbReference type="PANTHER" id="PTHR42920:SF5">
    <property type="entry name" value="EAMA DOMAIN-CONTAINING PROTEIN"/>
    <property type="match status" value="1"/>
</dbReference>
<feature type="transmembrane region" description="Helical" evidence="9">
    <location>
        <begin position="521"/>
        <end position="542"/>
    </location>
</feature>
<feature type="transmembrane region" description="Helical" evidence="9">
    <location>
        <begin position="297"/>
        <end position="324"/>
    </location>
</feature>
<proteinExistence type="inferred from homology"/>
<evidence type="ECO:0000256" key="6">
    <source>
        <dbReference type="ARBA" id="ARBA00023136"/>
    </source>
</evidence>
<evidence type="ECO:0000256" key="1">
    <source>
        <dbReference type="ARBA" id="ARBA00004651"/>
    </source>
</evidence>
<evidence type="ECO:0000256" key="8">
    <source>
        <dbReference type="SAM" id="MobiDB-lite"/>
    </source>
</evidence>
<dbReference type="InterPro" id="IPR037185">
    <property type="entry name" value="EmrE-like"/>
</dbReference>
<reference evidence="11 12" key="1">
    <citation type="submission" date="2008-07" db="EMBL/GenBank/DDBJ databases">
        <authorList>
            <person name="Tandeau de Marsac N."/>
            <person name="Ferriera S."/>
            <person name="Johnson J."/>
            <person name="Kravitz S."/>
            <person name="Beeson K."/>
            <person name="Sutton G."/>
            <person name="Rogers Y.-H."/>
            <person name="Friedman R."/>
            <person name="Frazier M."/>
            <person name="Venter J.C."/>
        </authorList>
    </citation>
    <scope>NUCLEOTIDE SEQUENCE [LARGE SCALE GENOMIC DNA]</scope>
    <source>
        <strain evidence="11 12">PCC 7420</strain>
    </source>
</reference>
<comment type="similarity">
    <text evidence="2">Belongs to the EamA transporter family.</text>
</comment>
<dbReference type="Proteomes" id="UP000003835">
    <property type="component" value="Unassembled WGS sequence"/>
</dbReference>
<comment type="subcellular location">
    <subcellularLocation>
        <location evidence="1">Cell membrane</location>
        <topology evidence="1">Multi-pass membrane protein</topology>
    </subcellularLocation>
</comment>
<feature type="transmembrane region" description="Helical" evidence="9">
    <location>
        <begin position="489"/>
        <end position="509"/>
    </location>
</feature>
<evidence type="ECO:0000256" key="9">
    <source>
        <dbReference type="SAM" id="Phobius"/>
    </source>
</evidence>
<feature type="compositionally biased region" description="Polar residues" evidence="8">
    <location>
        <begin position="212"/>
        <end position="221"/>
    </location>
</feature>
<protein>
    <submittedName>
        <fullName evidence="11">Conserved domain protein</fullName>
    </submittedName>
</protein>
<feature type="region of interest" description="Disordered" evidence="8">
    <location>
        <begin position="183"/>
        <end position="246"/>
    </location>
</feature>
<keyword evidence="12" id="KW-1185">Reference proteome</keyword>
<sequence length="579" mass="63374">MVLEMGQLDNQPDNGENREQQAADLLQSMTESIEGIETLRHSLMTQFTQEIEQLQQEKAQLSEEIKTLHDQRQQHLTQPPALTSDIAPAFANQLQDLLSQQLQQLAQSSERLSIDQTVGNHQQTIQELVASLDNTLRTTFRTLQQDLNSYQSSMSQQLSQMYSLQEQAEVILETLVNRLKAEIPPPSSTFEPRSQIPPAAPNPLTLPAPDQDGSSPRSNQGEIVRSPAESPLPVVPPTQFQRRPQKQSTGKQWVGLVLVLLSLLAIAFENVFVNIIFNATAIVGFPVGAWLPSPYGGFWMPTLGNTLLILWSRMLVVVPLMAILSRGFYRGVWRDIQQVLRSRNWGLFGTLFCSGFFLFLSKVLLYWGLGIIAPGVAVIIFFIYPIVLLLLSDRFNRWSHFIPFAMVIAGFVLTTLPSGSGELSQFGVTLASGAAIAFALHLMLMQNLAKQLHPMPILLLNLAIVLIFSALGVMISFPASWGVVFAPSLSSNLVISGLVLGGVTLISYVCNTMGIARSGAASASVLGATLPILTALLAWILIQSRLTVPQVVGMVLVTLGVAALTIVRSCYPRSRGAGE</sequence>
<dbReference type="AlphaFoldDB" id="B4VVL9"/>
<dbReference type="SUPFAM" id="SSF103481">
    <property type="entry name" value="Multidrug resistance efflux transporter EmrE"/>
    <property type="match status" value="1"/>
</dbReference>
<dbReference type="HOGENOM" id="CLU_017081_0_0_3"/>
<feature type="transmembrane region" description="Helical" evidence="9">
    <location>
        <begin position="423"/>
        <end position="445"/>
    </location>
</feature>
<accession>B4VVL9</accession>
<feature type="transmembrane region" description="Helical" evidence="9">
    <location>
        <begin position="398"/>
        <end position="417"/>
    </location>
</feature>
<keyword evidence="5 9" id="KW-1133">Transmembrane helix</keyword>
<dbReference type="STRING" id="118168.MC7420_5923"/>
<evidence type="ECO:0000259" key="10">
    <source>
        <dbReference type="Pfam" id="PF00892"/>
    </source>
</evidence>
<name>B4VVL9_9CYAN</name>
<feature type="transmembrane region" description="Helical" evidence="9">
    <location>
        <begin position="253"/>
        <end position="277"/>
    </location>
</feature>
<evidence type="ECO:0000256" key="5">
    <source>
        <dbReference type="ARBA" id="ARBA00022989"/>
    </source>
</evidence>
<dbReference type="PANTHER" id="PTHR42920">
    <property type="entry name" value="OS03G0707200 PROTEIN-RELATED"/>
    <property type="match status" value="1"/>
</dbReference>
<dbReference type="InterPro" id="IPR000620">
    <property type="entry name" value="EamA_dom"/>
</dbReference>
<evidence type="ECO:0000256" key="3">
    <source>
        <dbReference type="ARBA" id="ARBA00022475"/>
    </source>
</evidence>
<keyword evidence="3" id="KW-1003">Cell membrane</keyword>
<keyword evidence="6 9" id="KW-0472">Membrane</keyword>
<keyword evidence="4 9" id="KW-0812">Transmembrane</keyword>